<dbReference type="SMART" id="SM00903">
    <property type="entry name" value="Flavin_Reduct"/>
    <property type="match status" value="1"/>
</dbReference>
<accession>A0A383AFW6</accession>
<dbReference type="InterPro" id="IPR012349">
    <property type="entry name" value="Split_barrel_FMN-bd"/>
</dbReference>
<evidence type="ECO:0000313" key="3">
    <source>
        <dbReference type="EMBL" id="SVE06491.1"/>
    </source>
</evidence>
<dbReference type="GO" id="GO:0042602">
    <property type="term" value="F:riboflavin reductase (NADPH) activity"/>
    <property type="evidence" value="ECO:0007669"/>
    <property type="project" value="TreeGrafter"/>
</dbReference>
<sequence>VPEKTACLQNYDTTVYLMTDHRVSKAGFREALSCTAATVSVVTTDGSDGRAGLTVSSMCSVSDDPPSVLVCVNQASGVCDIIRNNGVICINVLRVGHSSIADGFSGRVADSSRNPFDYADWQTLVTGAPAMLQA</sequence>
<dbReference type="EMBL" id="UINC01191719">
    <property type="protein sequence ID" value="SVE06491.1"/>
    <property type="molecule type" value="Genomic_DNA"/>
</dbReference>
<evidence type="ECO:0000259" key="2">
    <source>
        <dbReference type="SMART" id="SM00903"/>
    </source>
</evidence>
<dbReference type="GO" id="GO:0006208">
    <property type="term" value="P:pyrimidine nucleobase catabolic process"/>
    <property type="evidence" value="ECO:0007669"/>
    <property type="project" value="TreeGrafter"/>
</dbReference>
<dbReference type="PANTHER" id="PTHR30466:SF1">
    <property type="entry name" value="FMN REDUCTASE (NADH) RUTF"/>
    <property type="match status" value="1"/>
</dbReference>
<gene>
    <name evidence="3" type="ORF">METZ01_LOCUS459345</name>
</gene>
<feature type="non-terminal residue" evidence="3">
    <location>
        <position position="1"/>
    </location>
</feature>
<feature type="domain" description="Flavin reductase like" evidence="2">
    <location>
        <begin position="32"/>
        <end position="134"/>
    </location>
</feature>
<proteinExistence type="predicted"/>
<dbReference type="InterPro" id="IPR050268">
    <property type="entry name" value="NADH-dep_flavin_reductase"/>
</dbReference>
<reference evidence="3" key="1">
    <citation type="submission" date="2018-05" db="EMBL/GenBank/DDBJ databases">
        <authorList>
            <person name="Lanie J.A."/>
            <person name="Ng W.-L."/>
            <person name="Kazmierczak K.M."/>
            <person name="Andrzejewski T.M."/>
            <person name="Davidsen T.M."/>
            <person name="Wayne K.J."/>
            <person name="Tettelin H."/>
            <person name="Glass J.I."/>
            <person name="Rusch D."/>
            <person name="Podicherti R."/>
            <person name="Tsui H.-C.T."/>
            <person name="Winkler M.E."/>
        </authorList>
    </citation>
    <scope>NUCLEOTIDE SEQUENCE</scope>
</reference>
<dbReference type="AlphaFoldDB" id="A0A383AFW6"/>
<keyword evidence="1" id="KW-0560">Oxidoreductase</keyword>
<dbReference type="Gene3D" id="2.30.110.10">
    <property type="entry name" value="Electron Transport, Fmn-binding Protein, Chain A"/>
    <property type="match status" value="1"/>
</dbReference>
<dbReference type="SUPFAM" id="SSF50475">
    <property type="entry name" value="FMN-binding split barrel"/>
    <property type="match status" value="1"/>
</dbReference>
<dbReference type="Pfam" id="PF01613">
    <property type="entry name" value="Flavin_Reduct"/>
    <property type="match status" value="1"/>
</dbReference>
<evidence type="ECO:0000256" key="1">
    <source>
        <dbReference type="ARBA" id="ARBA00023002"/>
    </source>
</evidence>
<name>A0A383AFW6_9ZZZZ</name>
<protein>
    <recommendedName>
        <fullName evidence="2">Flavin reductase like domain-containing protein</fullName>
    </recommendedName>
</protein>
<dbReference type="PANTHER" id="PTHR30466">
    <property type="entry name" value="FLAVIN REDUCTASE"/>
    <property type="match status" value="1"/>
</dbReference>
<dbReference type="GO" id="GO:0010181">
    <property type="term" value="F:FMN binding"/>
    <property type="evidence" value="ECO:0007669"/>
    <property type="project" value="InterPro"/>
</dbReference>
<feature type="non-terminal residue" evidence="3">
    <location>
        <position position="134"/>
    </location>
</feature>
<organism evidence="3">
    <name type="scientific">marine metagenome</name>
    <dbReference type="NCBI Taxonomy" id="408172"/>
    <lineage>
        <taxon>unclassified sequences</taxon>
        <taxon>metagenomes</taxon>
        <taxon>ecological metagenomes</taxon>
    </lineage>
</organism>
<dbReference type="InterPro" id="IPR002563">
    <property type="entry name" value="Flavin_Rdtase-like_dom"/>
</dbReference>